<keyword evidence="8" id="KW-1185">Reference proteome</keyword>
<dbReference type="RefSeq" id="XP_055864999.1">
    <property type="nucleotide sequence ID" value="XM_056009024.1"/>
</dbReference>
<keyword evidence="5 7" id="KW-0472">Membrane</keyword>
<evidence type="ECO:0000256" key="5">
    <source>
        <dbReference type="ARBA" id="ARBA00023136"/>
    </source>
</evidence>
<dbReference type="OrthoDB" id="6115041at2759"/>
<dbReference type="RefSeq" id="XP_055864998.1">
    <property type="nucleotide sequence ID" value="XM_056009023.1"/>
</dbReference>
<protein>
    <submittedName>
        <fullName evidence="9 10">Uncharacterized protein LOC106050716</fullName>
    </submittedName>
</protein>
<evidence type="ECO:0000256" key="6">
    <source>
        <dbReference type="SAM" id="MobiDB-lite"/>
    </source>
</evidence>
<dbReference type="AlphaFoldDB" id="A0A9W2YQE5"/>
<dbReference type="GeneID" id="106050716"/>
<evidence type="ECO:0000256" key="4">
    <source>
        <dbReference type="ARBA" id="ARBA00022989"/>
    </source>
</evidence>
<feature type="transmembrane region" description="Helical" evidence="7">
    <location>
        <begin position="117"/>
        <end position="141"/>
    </location>
</feature>
<feature type="transmembrane region" description="Helical" evidence="7">
    <location>
        <begin position="40"/>
        <end position="61"/>
    </location>
</feature>
<evidence type="ECO:0000313" key="9">
    <source>
        <dbReference type="RefSeq" id="XP_055864998.1"/>
    </source>
</evidence>
<organism evidence="8 9">
    <name type="scientific">Biomphalaria glabrata</name>
    <name type="common">Bloodfluke planorb</name>
    <name type="synonym">Freshwater snail</name>
    <dbReference type="NCBI Taxonomy" id="6526"/>
    <lineage>
        <taxon>Eukaryota</taxon>
        <taxon>Metazoa</taxon>
        <taxon>Spiralia</taxon>
        <taxon>Lophotrochozoa</taxon>
        <taxon>Mollusca</taxon>
        <taxon>Gastropoda</taxon>
        <taxon>Heterobranchia</taxon>
        <taxon>Euthyneura</taxon>
        <taxon>Panpulmonata</taxon>
        <taxon>Hygrophila</taxon>
        <taxon>Lymnaeoidea</taxon>
        <taxon>Planorbidae</taxon>
        <taxon>Biomphalaria</taxon>
    </lineage>
</organism>
<dbReference type="GO" id="GO:0016020">
    <property type="term" value="C:membrane"/>
    <property type="evidence" value="ECO:0007669"/>
    <property type="project" value="UniProtKB-SubCell"/>
</dbReference>
<accession>A0A9W2YQE5</accession>
<feature type="region of interest" description="Disordered" evidence="6">
    <location>
        <begin position="212"/>
        <end position="291"/>
    </location>
</feature>
<evidence type="ECO:0000313" key="10">
    <source>
        <dbReference type="RefSeq" id="XP_055864999.1"/>
    </source>
</evidence>
<dbReference type="PANTHER" id="PTHR23320:SF130">
    <property type="entry name" value="TRANSMEMBRANE PROTEIN 212"/>
    <property type="match status" value="1"/>
</dbReference>
<dbReference type="Proteomes" id="UP001165740">
    <property type="component" value="Chromosome 13"/>
</dbReference>
<evidence type="ECO:0000256" key="2">
    <source>
        <dbReference type="ARBA" id="ARBA00009565"/>
    </source>
</evidence>
<name>A0A9W2YQE5_BIOGL</name>
<evidence type="ECO:0000256" key="3">
    <source>
        <dbReference type="ARBA" id="ARBA00022692"/>
    </source>
</evidence>
<dbReference type="PANTHER" id="PTHR23320">
    <property type="entry name" value="MEMBRANE-SPANNING 4-DOMAINS SUBFAMILY A MS4A -RELATED"/>
    <property type="match status" value="1"/>
</dbReference>
<reference evidence="9 10" key="1">
    <citation type="submission" date="2025-04" db="UniProtKB">
        <authorList>
            <consortium name="RefSeq"/>
        </authorList>
    </citation>
    <scope>IDENTIFICATION</scope>
</reference>
<dbReference type="InterPro" id="IPR007237">
    <property type="entry name" value="CD20-like"/>
</dbReference>
<evidence type="ECO:0000313" key="11">
    <source>
        <dbReference type="RefSeq" id="XP_055865000.1"/>
    </source>
</evidence>
<keyword evidence="3 7" id="KW-0812">Transmembrane</keyword>
<evidence type="ECO:0000313" key="8">
    <source>
        <dbReference type="Proteomes" id="UP001165740"/>
    </source>
</evidence>
<feature type="transmembrane region" description="Helical" evidence="7">
    <location>
        <begin position="153"/>
        <end position="170"/>
    </location>
</feature>
<comment type="subcellular location">
    <subcellularLocation>
        <location evidence="1">Membrane</location>
        <topology evidence="1">Multi-pass membrane protein</topology>
    </subcellularLocation>
</comment>
<gene>
    <name evidence="9 10 11" type="primary">LOC106050716</name>
</gene>
<sequence length="358" mass="40318">MRTVKKLRSKKVPATLELKGITTNNKPDSFPYSGMRIMGAIQISTGVLAFILGIVDLIMTLSSYDADTKKYGDKYDKVASMTLACSPLWCGIWFAVTGGMGACITRHKSQSLHFLKIAFLILNLLCCAVFGPACIFINGFISYTRRTEFNCDFQWIITLVIAFLGVLEIIMATASASVTCCCSPLNAGQVNVLVHPKDLNGGHLVMERESTELTNISSGSEEEKIDDRRNYRRKKQIQTQTDLYRQKQIETQTDRQIQRQKETQTDRLSPEIRPNERTNNHKSINHGHKNTQTVTPEIHAETHPKPYASFHTSTPLSKMFETSSSQRTPRVEVDVPIYNTFGDSTGHPKQQKWAVPPW</sequence>
<dbReference type="RefSeq" id="XP_055865000.1">
    <property type="nucleotide sequence ID" value="XM_056009025.1"/>
</dbReference>
<feature type="transmembrane region" description="Helical" evidence="7">
    <location>
        <begin position="81"/>
        <end position="105"/>
    </location>
</feature>
<evidence type="ECO:0000256" key="7">
    <source>
        <dbReference type="SAM" id="Phobius"/>
    </source>
</evidence>
<dbReference type="InterPro" id="IPR030417">
    <property type="entry name" value="MS4A"/>
</dbReference>
<evidence type="ECO:0000256" key="1">
    <source>
        <dbReference type="ARBA" id="ARBA00004141"/>
    </source>
</evidence>
<keyword evidence="4 7" id="KW-1133">Transmembrane helix</keyword>
<comment type="similarity">
    <text evidence="2">Belongs to the MS4A family.</text>
</comment>
<feature type="compositionally biased region" description="Basic and acidic residues" evidence="6">
    <location>
        <begin position="244"/>
        <end position="279"/>
    </location>
</feature>
<dbReference type="Pfam" id="PF04103">
    <property type="entry name" value="CD20"/>
    <property type="match status" value="1"/>
</dbReference>
<proteinExistence type="inferred from homology"/>